<keyword evidence="2" id="KW-0325">Glycoprotein</keyword>
<dbReference type="InterPro" id="IPR014403">
    <property type="entry name" value="APS1/VSP"/>
</dbReference>
<reference evidence="5 6" key="1">
    <citation type="journal article" date="2011" name="Science">
        <title>The Selaginella genome identifies genetic changes associated with the evolution of vascular plants.</title>
        <authorList>
            <person name="Banks J.A."/>
            <person name="Nishiyama T."/>
            <person name="Hasebe M."/>
            <person name="Bowman J.L."/>
            <person name="Gribskov M."/>
            <person name="dePamphilis C."/>
            <person name="Albert V.A."/>
            <person name="Aono N."/>
            <person name="Aoyama T."/>
            <person name="Ambrose B.A."/>
            <person name="Ashton N.W."/>
            <person name="Axtell M.J."/>
            <person name="Barker E."/>
            <person name="Barker M.S."/>
            <person name="Bennetzen J.L."/>
            <person name="Bonawitz N.D."/>
            <person name="Chapple C."/>
            <person name="Cheng C."/>
            <person name="Correa L.G."/>
            <person name="Dacre M."/>
            <person name="DeBarry J."/>
            <person name="Dreyer I."/>
            <person name="Elias M."/>
            <person name="Engstrom E.M."/>
            <person name="Estelle M."/>
            <person name="Feng L."/>
            <person name="Finet C."/>
            <person name="Floyd S.K."/>
            <person name="Frommer W.B."/>
            <person name="Fujita T."/>
            <person name="Gramzow L."/>
            <person name="Gutensohn M."/>
            <person name="Harholt J."/>
            <person name="Hattori M."/>
            <person name="Heyl A."/>
            <person name="Hirai T."/>
            <person name="Hiwatashi Y."/>
            <person name="Ishikawa M."/>
            <person name="Iwata M."/>
            <person name="Karol K.G."/>
            <person name="Koehler B."/>
            <person name="Kolukisaoglu U."/>
            <person name="Kubo M."/>
            <person name="Kurata T."/>
            <person name="Lalonde S."/>
            <person name="Li K."/>
            <person name="Li Y."/>
            <person name="Litt A."/>
            <person name="Lyons E."/>
            <person name="Manning G."/>
            <person name="Maruyama T."/>
            <person name="Michael T.P."/>
            <person name="Mikami K."/>
            <person name="Miyazaki S."/>
            <person name="Morinaga S."/>
            <person name="Murata T."/>
            <person name="Mueller-Roeber B."/>
            <person name="Nelson D.R."/>
            <person name="Obara M."/>
            <person name="Oguri Y."/>
            <person name="Olmstead R.G."/>
            <person name="Onodera N."/>
            <person name="Petersen B.L."/>
            <person name="Pils B."/>
            <person name="Prigge M."/>
            <person name="Rensing S.A."/>
            <person name="Riano-Pachon D.M."/>
            <person name="Roberts A.W."/>
            <person name="Sato Y."/>
            <person name="Scheller H.V."/>
            <person name="Schulz B."/>
            <person name="Schulz C."/>
            <person name="Shakirov E.V."/>
            <person name="Shibagaki N."/>
            <person name="Shinohara N."/>
            <person name="Shippen D.E."/>
            <person name="Soerensen I."/>
            <person name="Sotooka R."/>
            <person name="Sugimoto N."/>
            <person name="Sugita M."/>
            <person name="Sumikawa N."/>
            <person name="Tanurdzic M."/>
            <person name="Theissen G."/>
            <person name="Ulvskov P."/>
            <person name="Wakazuki S."/>
            <person name="Weng J.K."/>
            <person name="Willats W.W."/>
            <person name="Wipf D."/>
            <person name="Wolf P.G."/>
            <person name="Yang L."/>
            <person name="Zimmer A.D."/>
            <person name="Zhu Q."/>
            <person name="Mitros T."/>
            <person name="Hellsten U."/>
            <person name="Loque D."/>
            <person name="Otillar R."/>
            <person name="Salamov A."/>
            <person name="Schmutz J."/>
            <person name="Shapiro H."/>
            <person name="Lindquist E."/>
            <person name="Lucas S."/>
            <person name="Rokhsar D."/>
            <person name="Grigoriev I.V."/>
        </authorList>
    </citation>
    <scope>NUCLEOTIDE SEQUENCE [LARGE SCALE GENOMIC DNA]</scope>
</reference>
<dbReference type="HOGENOM" id="CLU_053338_1_1_1"/>
<evidence type="ECO:0008006" key="7">
    <source>
        <dbReference type="Google" id="ProtNLM"/>
    </source>
</evidence>
<dbReference type="eggNOG" id="ENOG502QQIP">
    <property type="taxonomic scope" value="Eukaryota"/>
</dbReference>
<dbReference type="PIRSF" id="PIRSF002674">
    <property type="entry name" value="VSP"/>
    <property type="match status" value="1"/>
</dbReference>
<dbReference type="InterPro" id="IPR036412">
    <property type="entry name" value="HAD-like_sf"/>
</dbReference>
<name>D8S9K3_SELML</name>
<dbReference type="PANTHER" id="PTHR31284:SF10">
    <property type="entry name" value="ACID PHOSPHATASE-LIKE PROTEIN"/>
    <property type="match status" value="1"/>
</dbReference>
<feature type="signal peptide" evidence="4">
    <location>
        <begin position="1"/>
        <end position="19"/>
    </location>
</feature>
<dbReference type="Gramene" id="EFJ18833">
    <property type="protein sequence ID" value="EFJ18833"/>
    <property type="gene ID" value="SELMODRAFT_111877"/>
</dbReference>
<dbReference type="Pfam" id="PF03767">
    <property type="entry name" value="Acid_phosphat_B"/>
    <property type="match status" value="1"/>
</dbReference>
<evidence type="ECO:0000256" key="4">
    <source>
        <dbReference type="SAM" id="SignalP"/>
    </source>
</evidence>
<comment type="similarity">
    <text evidence="3">Belongs to the APS1/VSP family.</text>
</comment>
<proteinExistence type="inferred from homology"/>
<dbReference type="InterPro" id="IPR005519">
    <property type="entry name" value="Acid_phosphat_B-like"/>
</dbReference>
<dbReference type="FunCoup" id="D8S9K3">
    <property type="interactions" value="486"/>
</dbReference>
<evidence type="ECO:0000313" key="6">
    <source>
        <dbReference type="Proteomes" id="UP000001514"/>
    </source>
</evidence>
<dbReference type="KEGG" id="smo:SELMODRAFT_111877"/>
<evidence type="ECO:0000256" key="1">
    <source>
        <dbReference type="ARBA" id="ARBA00022729"/>
    </source>
</evidence>
<organism evidence="6">
    <name type="scientific">Selaginella moellendorffii</name>
    <name type="common">Spikemoss</name>
    <dbReference type="NCBI Taxonomy" id="88036"/>
    <lineage>
        <taxon>Eukaryota</taxon>
        <taxon>Viridiplantae</taxon>
        <taxon>Streptophyta</taxon>
        <taxon>Embryophyta</taxon>
        <taxon>Tracheophyta</taxon>
        <taxon>Lycopodiopsida</taxon>
        <taxon>Selaginellales</taxon>
        <taxon>Selaginellaceae</taxon>
        <taxon>Selaginella</taxon>
    </lineage>
</organism>
<dbReference type="EMBL" id="GL377608">
    <property type="protein sequence ID" value="EFJ18833.1"/>
    <property type="molecule type" value="Genomic_DNA"/>
</dbReference>
<sequence>MKFVVTLFAALHFLSTARGQSLHHEELVSARDPSTTTLSRYCSSFQFNAEVNNFVNGWLVPGECVSRIKRYIEKGQYAADVEAVINQARIYVKNLTVTNEAKKAWVLDIDETSLSNVPYYRTHSYGATKFNATEFNAWVDQASAAALAPTLSLVKELVSLRWNVIFITGRPESQRQVTVKNLKAAGYKGWTKLLLNAAQTNARMTAMAYKSSLREGLVKDGYEIWGNIGDQWSDISGSAAGNKVFKLPNPLYFIP</sequence>
<dbReference type="OMA" id="TIPAKCE"/>
<evidence type="ECO:0000313" key="5">
    <source>
        <dbReference type="EMBL" id="EFJ18833.1"/>
    </source>
</evidence>
<dbReference type="PANTHER" id="PTHR31284">
    <property type="entry name" value="ACID PHOSPHATASE-LIKE PROTEIN"/>
    <property type="match status" value="1"/>
</dbReference>
<keyword evidence="1 4" id="KW-0732">Signal</keyword>
<gene>
    <name evidence="5" type="ORF">SELMODRAFT_111877</name>
</gene>
<dbReference type="InParanoid" id="D8S9K3"/>
<feature type="chain" id="PRO_5003122527" description="Acid phosphatase" evidence="4">
    <location>
        <begin position="20"/>
        <end position="255"/>
    </location>
</feature>
<accession>D8S9K3</accession>
<evidence type="ECO:0000256" key="3">
    <source>
        <dbReference type="PIRNR" id="PIRNR002674"/>
    </source>
</evidence>
<dbReference type="Proteomes" id="UP000001514">
    <property type="component" value="Unassembled WGS sequence"/>
</dbReference>
<dbReference type="SUPFAM" id="SSF56784">
    <property type="entry name" value="HAD-like"/>
    <property type="match status" value="1"/>
</dbReference>
<dbReference type="Gene3D" id="3.40.50.1000">
    <property type="entry name" value="HAD superfamily/HAD-like"/>
    <property type="match status" value="1"/>
</dbReference>
<dbReference type="InterPro" id="IPR023214">
    <property type="entry name" value="HAD_sf"/>
</dbReference>
<keyword evidence="6" id="KW-1185">Reference proteome</keyword>
<evidence type="ECO:0000256" key="2">
    <source>
        <dbReference type="ARBA" id="ARBA00023180"/>
    </source>
</evidence>
<dbReference type="AlphaFoldDB" id="D8S9K3"/>
<protein>
    <recommendedName>
        <fullName evidence="7">Acid phosphatase</fullName>
    </recommendedName>
</protein>